<comment type="similarity">
    <text evidence="1">Belongs to the peptidase C1 family.</text>
</comment>
<dbReference type="OrthoDB" id="6286504at2759"/>
<dbReference type="GO" id="GO:0006508">
    <property type="term" value="P:proteolysis"/>
    <property type="evidence" value="ECO:0007669"/>
    <property type="project" value="InterPro"/>
</dbReference>
<proteinExistence type="inferred from homology"/>
<dbReference type="InterPro" id="IPR025661">
    <property type="entry name" value="Pept_asp_AS"/>
</dbReference>
<dbReference type="Proteomes" id="UP000281553">
    <property type="component" value="Unassembled WGS sequence"/>
</dbReference>
<dbReference type="EMBL" id="UYRU01011115">
    <property type="protein sequence ID" value="VDK46506.1"/>
    <property type="molecule type" value="Genomic_DNA"/>
</dbReference>
<gene>
    <name evidence="4" type="ORF">DILT_LOCUS1558</name>
</gene>
<name>A0A3P6Q4I7_DIBLA</name>
<reference evidence="4 5" key="1">
    <citation type="submission" date="2018-11" db="EMBL/GenBank/DDBJ databases">
        <authorList>
            <consortium name="Pathogen Informatics"/>
        </authorList>
    </citation>
    <scope>NUCLEOTIDE SEQUENCE [LARGE SCALE GENOMIC DNA]</scope>
</reference>
<dbReference type="PROSITE" id="PS00640">
    <property type="entry name" value="THIOL_PROTEASE_ASN"/>
    <property type="match status" value="1"/>
</dbReference>
<dbReference type="AlphaFoldDB" id="A0A3P6Q4I7"/>
<dbReference type="InterPro" id="IPR013128">
    <property type="entry name" value="Peptidase_C1A"/>
</dbReference>
<keyword evidence="5" id="KW-1185">Reference proteome</keyword>
<dbReference type="InterPro" id="IPR000668">
    <property type="entry name" value="Peptidase_C1A_C"/>
</dbReference>
<dbReference type="PANTHER" id="PTHR12411">
    <property type="entry name" value="CYSTEINE PROTEASE FAMILY C1-RELATED"/>
    <property type="match status" value="1"/>
</dbReference>
<accession>A0A3P6Q4I7</accession>
<dbReference type="PROSITE" id="PS00639">
    <property type="entry name" value="THIOL_PROTEASE_HIS"/>
    <property type="match status" value="1"/>
</dbReference>
<dbReference type="Gene3D" id="3.90.70.10">
    <property type="entry name" value="Cysteine proteinases"/>
    <property type="match status" value="1"/>
</dbReference>
<protein>
    <recommendedName>
        <fullName evidence="3">Peptidase C1A papain C-terminal domain-containing protein</fullName>
    </recommendedName>
</protein>
<organism evidence="4 5">
    <name type="scientific">Dibothriocephalus latus</name>
    <name type="common">Fish tapeworm</name>
    <name type="synonym">Diphyllobothrium latum</name>
    <dbReference type="NCBI Taxonomy" id="60516"/>
    <lineage>
        <taxon>Eukaryota</taxon>
        <taxon>Metazoa</taxon>
        <taxon>Spiralia</taxon>
        <taxon>Lophotrochozoa</taxon>
        <taxon>Platyhelminthes</taxon>
        <taxon>Cestoda</taxon>
        <taxon>Eucestoda</taxon>
        <taxon>Diphyllobothriidea</taxon>
        <taxon>Diphyllobothriidae</taxon>
        <taxon>Dibothriocephalus</taxon>
    </lineage>
</organism>
<evidence type="ECO:0000313" key="4">
    <source>
        <dbReference type="EMBL" id="VDK46506.1"/>
    </source>
</evidence>
<dbReference type="GO" id="GO:0008234">
    <property type="term" value="F:cysteine-type peptidase activity"/>
    <property type="evidence" value="ECO:0007669"/>
    <property type="project" value="InterPro"/>
</dbReference>
<dbReference type="Pfam" id="PF00112">
    <property type="entry name" value="Peptidase_C1"/>
    <property type="match status" value="1"/>
</dbReference>
<feature type="domain" description="Peptidase C1A papain C-terminal" evidence="3">
    <location>
        <begin position="2"/>
        <end position="57"/>
    </location>
</feature>
<dbReference type="InterPro" id="IPR025660">
    <property type="entry name" value="Pept_his_AS"/>
</dbReference>
<evidence type="ECO:0000259" key="3">
    <source>
        <dbReference type="Pfam" id="PF00112"/>
    </source>
</evidence>
<evidence type="ECO:0000256" key="1">
    <source>
        <dbReference type="ARBA" id="ARBA00008455"/>
    </source>
</evidence>
<dbReference type="SUPFAM" id="SSF54001">
    <property type="entry name" value="Cysteine proteinases"/>
    <property type="match status" value="1"/>
</dbReference>
<keyword evidence="2" id="KW-1015">Disulfide bond</keyword>
<evidence type="ECO:0000313" key="5">
    <source>
        <dbReference type="Proteomes" id="UP000281553"/>
    </source>
</evidence>
<evidence type="ECO:0000256" key="2">
    <source>
        <dbReference type="ARBA" id="ARBA00023157"/>
    </source>
</evidence>
<dbReference type="InterPro" id="IPR038765">
    <property type="entry name" value="Papain-like_cys_pep_sf"/>
</dbReference>
<sequence length="58" mass="6412">MALNHGVLLVGYGTEDGLPYWLVKNSWGRSWGDDGYIKMARNEHNMCGIASLASFPIV</sequence>